<name>A0ABD0KH70_9CAEN</name>
<evidence type="ECO:0000313" key="4">
    <source>
        <dbReference type="Proteomes" id="UP001519460"/>
    </source>
</evidence>
<comment type="caution">
    <text evidence="3">The sequence shown here is derived from an EMBL/GenBank/DDBJ whole genome shotgun (WGS) entry which is preliminary data.</text>
</comment>
<dbReference type="AlphaFoldDB" id="A0ABD0KH70"/>
<keyword evidence="2" id="KW-1133">Transmembrane helix</keyword>
<keyword evidence="2" id="KW-0812">Transmembrane</keyword>
<accession>A0ABD0KH70</accession>
<keyword evidence="4" id="KW-1185">Reference proteome</keyword>
<gene>
    <name evidence="3" type="ORF">BaRGS_00022244</name>
</gene>
<evidence type="ECO:0000256" key="1">
    <source>
        <dbReference type="SAM" id="MobiDB-lite"/>
    </source>
</evidence>
<evidence type="ECO:0000256" key="2">
    <source>
        <dbReference type="SAM" id="Phobius"/>
    </source>
</evidence>
<evidence type="ECO:0000313" key="3">
    <source>
        <dbReference type="EMBL" id="KAK7486578.1"/>
    </source>
</evidence>
<sequence length="377" mass="40028">MDGCVPSVIYSVHKSVKCHVTQTHSPVQSVTATSLCRTAHSANRDGTASDVMRHVALTVSQKLAGTSDANRVMECVTQVVRVVGTDQTVQFRVQPTVKADVKKMTVFVTVVRVVGTDQTVQFRVQPTVKAGVRKMTAFVTAVRLASSGPGANYLAGRGALTTSVTDKMAPVTAALGGPPLAVQSVSPVITVKDLVQSVVVAVLVMMSVTTTTVTVHEDVIADLMEIAVTDATEQVASDETQDGGNLAGPLVGGLLGAGALIGIAILLAAFIIRRRRSRDTSNSADTDGGMYMDKEYFLSPVHFSSGNAPIEDVTEGDKPETETPGNESNYAQLEKYENPDDIRPYSVLQDGGKLPKYLNIQSDQETALYQNTTVSKN</sequence>
<organism evidence="3 4">
    <name type="scientific">Batillaria attramentaria</name>
    <dbReference type="NCBI Taxonomy" id="370345"/>
    <lineage>
        <taxon>Eukaryota</taxon>
        <taxon>Metazoa</taxon>
        <taxon>Spiralia</taxon>
        <taxon>Lophotrochozoa</taxon>
        <taxon>Mollusca</taxon>
        <taxon>Gastropoda</taxon>
        <taxon>Caenogastropoda</taxon>
        <taxon>Sorbeoconcha</taxon>
        <taxon>Cerithioidea</taxon>
        <taxon>Batillariidae</taxon>
        <taxon>Batillaria</taxon>
    </lineage>
</organism>
<dbReference type="Proteomes" id="UP001519460">
    <property type="component" value="Unassembled WGS sequence"/>
</dbReference>
<feature type="transmembrane region" description="Helical" evidence="2">
    <location>
        <begin position="250"/>
        <end position="272"/>
    </location>
</feature>
<protein>
    <submittedName>
        <fullName evidence="3">Uncharacterized protein</fullName>
    </submittedName>
</protein>
<proteinExistence type="predicted"/>
<feature type="region of interest" description="Disordered" evidence="1">
    <location>
        <begin position="308"/>
        <end position="336"/>
    </location>
</feature>
<keyword evidence="2" id="KW-0472">Membrane</keyword>
<dbReference type="EMBL" id="JACVVK020000177">
    <property type="protein sequence ID" value="KAK7486578.1"/>
    <property type="molecule type" value="Genomic_DNA"/>
</dbReference>
<reference evidence="3 4" key="1">
    <citation type="journal article" date="2023" name="Sci. Data">
        <title>Genome assembly of the Korean intertidal mud-creeper Batillaria attramentaria.</title>
        <authorList>
            <person name="Patra A.K."/>
            <person name="Ho P.T."/>
            <person name="Jun S."/>
            <person name="Lee S.J."/>
            <person name="Kim Y."/>
            <person name="Won Y.J."/>
        </authorList>
    </citation>
    <scope>NUCLEOTIDE SEQUENCE [LARGE SCALE GENOMIC DNA]</scope>
    <source>
        <strain evidence="3">Wonlab-2016</strain>
    </source>
</reference>